<protein>
    <recommendedName>
        <fullName evidence="4">HIT domain-containing protein</fullName>
    </recommendedName>
</protein>
<dbReference type="SUPFAM" id="SSF54197">
    <property type="entry name" value="HIT-like"/>
    <property type="match status" value="1"/>
</dbReference>
<comment type="caution">
    <text evidence="5">The sequence shown here is derived from an EMBL/GenBank/DDBJ whole genome shotgun (WGS) entry which is preliminary data.</text>
</comment>
<dbReference type="AlphaFoldDB" id="A0A0K9P3A8"/>
<dbReference type="GO" id="GO:0009150">
    <property type="term" value="P:purine ribonucleotide metabolic process"/>
    <property type="evidence" value="ECO:0000318"/>
    <property type="project" value="GO_Central"/>
</dbReference>
<feature type="active site" description="Tele-AMP-histidine intermediate" evidence="1">
    <location>
        <position position="160"/>
    </location>
</feature>
<dbReference type="Proteomes" id="UP000036987">
    <property type="component" value="Unassembled WGS sequence"/>
</dbReference>
<evidence type="ECO:0000313" key="6">
    <source>
        <dbReference type="Proteomes" id="UP000036987"/>
    </source>
</evidence>
<dbReference type="InterPro" id="IPR019808">
    <property type="entry name" value="Histidine_triad_CS"/>
</dbReference>
<proteinExistence type="predicted"/>
<dbReference type="OrthoDB" id="672793at2759"/>
<gene>
    <name evidence="5" type="ORF">ZOSMA_44G01020</name>
</gene>
<organism evidence="5 6">
    <name type="scientific">Zostera marina</name>
    <name type="common">Eelgrass</name>
    <dbReference type="NCBI Taxonomy" id="29655"/>
    <lineage>
        <taxon>Eukaryota</taxon>
        <taxon>Viridiplantae</taxon>
        <taxon>Streptophyta</taxon>
        <taxon>Embryophyta</taxon>
        <taxon>Tracheophyta</taxon>
        <taxon>Spermatophyta</taxon>
        <taxon>Magnoliopsida</taxon>
        <taxon>Liliopsida</taxon>
        <taxon>Zosteraceae</taxon>
        <taxon>Zostera</taxon>
    </lineage>
</organism>
<reference evidence="6" key="1">
    <citation type="journal article" date="2016" name="Nature">
        <title>The genome of the seagrass Zostera marina reveals angiosperm adaptation to the sea.</title>
        <authorList>
            <person name="Olsen J.L."/>
            <person name="Rouze P."/>
            <person name="Verhelst B."/>
            <person name="Lin Y.-C."/>
            <person name="Bayer T."/>
            <person name="Collen J."/>
            <person name="Dattolo E."/>
            <person name="De Paoli E."/>
            <person name="Dittami S."/>
            <person name="Maumus F."/>
            <person name="Michel G."/>
            <person name="Kersting A."/>
            <person name="Lauritano C."/>
            <person name="Lohaus R."/>
            <person name="Toepel M."/>
            <person name="Tonon T."/>
            <person name="Vanneste K."/>
            <person name="Amirebrahimi M."/>
            <person name="Brakel J."/>
            <person name="Bostroem C."/>
            <person name="Chovatia M."/>
            <person name="Grimwood J."/>
            <person name="Jenkins J.W."/>
            <person name="Jueterbock A."/>
            <person name="Mraz A."/>
            <person name="Stam W.T."/>
            <person name="Tice H."/>
            <person name="Bornberg-Bauer E."/>
            <person name="Green P.J."/>
            <person name="Pearson G.A."/>
            <person name="Procaccini G."/>
            <person name="Duarte C.M."/>
            <person name="Schmutz J."/>
            <person name="Reusch T.B.H."/>
            <person name="Van de Peer Y."/>
        </authorList>
    </citation>
    <scope>NUCLEOTIDE SEQUENCE [LARGE SCALE GENOMIC DNA]</scope>
    <source>
        <strain evidence="6">cv. Finnish</strain>
    </source>
</reference>
<keyword evidence="6" id="KW-1185">Reference proteome</keyword>
<dbReference type="InterPro" id="IPR011146">
    <property type="entry name" value="HIT-like"/>
</dbReference>
<dbReference type="PROSITE" id="PS00892">
    <property type="entry name" value="HIT_1"/>
    <property type="match status" value="1"/>
</dbReference>
<name>A0A0K9P3A8_ZOSMR</name>
<dbReference type="PRINTS" id="PR00332">
    <property type="entry name" value="HISTRIAD"/>
</dbReference>
<dbReference type="PROSITE" id="PS51084">
    <property type="entry name" value="HIT_2"/>
    <property type="match status" value="1"/>
</dbReference>
<accession>A0A0K9P3A8</accession>
<feature type="domain" description="HIT" evidence="4">
    <location>
        <begin position="66"/>
        <end position="173"/>
    </location>
</feature>
<dbReference type="STRING" id="29655.A0A0K9P3A8"/>
<dbReference type="Gene3D" id="3.30.428.10">
    <property type="entry name" value="HIT-like"/>
    <property type="match status" value="1"/>
</dbReference>
<dbReference type="EMBL" id="LFYR01001330">
    <property type="protein sequence ID" value="KMZ62702.1"/>
    <property type="molecule type" value="Genomic_DNA"/>
</dbReference>
<dbReference type="GO" id="GO:0047627">
    <property type="term" value="F:adenylylsulfatase activity"/>
    <property type="evidence" value="ECO:0000318"/>
    <property type="project" value="GO_Central"/>
</dbReference>
<feature type="short sequence motif" description="Histidine triad motif" evidence="2 3">
    <location>
        <begin position="158"/>
        <end position="162"/>
    </location>
</feature>
<dbReference type="Pfam" id="PF01230">
    <property type="entry name" value="HIT"/>
    <property type="match status" value="1"/>
</dbReference>
<evidence type="ECO:0000256" key="3">
    <source>
        <dbReference type="PROSITE-ProRule" id="PRU00464"/>
    </source>
</evidence>
<evidence type="ECO:0000256" key="2">
    <source>
        <dbReference type="PIRSR" id="PIRSR601310-3"/>
    </source>
</evidence>
<dbReference type="InterPro" id="IPR001310">
    <property type="entry name" value="Histidine_triad_HIT"/>
</dbReference>
<evidence type="ECO:0000259" key="4">
    <source>
        <dbReference type="PROSITE" id="PS51084"/>
    </source>
</evidence>
<evidence type="ECO:0000313" key="5">
    <source>
        <dbReference type="EMBL" id="KMZ62702.1"/>
    </source>
</evidence>
<sequence length="216" mass="23897">MTTTEVGVIDATSRAHRRMEVLCSHIRRVENGGTSYSSFLQSYCHGSGEGKVEASLNGSGKEKDCIFCRISSGESPSFKIYEDDVCMCILDSHPLIRGHSLLIPKSHFSSLGETSTAVIAAMFSKVPFLSKAIMKATQCDSFNLLVNNGVAAGQVVFHTHLHIIPRRRDDKLWTTNNNKFNRKILKTKQDADALVHCIREYVSLPSKDGDSCETLE</sequence>
<evidence type="ECO:0000256" key="1">
    <source>
        <dbReference type="PIRSR" id="PIRSR601310-1"/>
    </source>
</evidence>
<dbReference type="PANTHER" id="PTHR47670:SF1">
    <property type="entry name" value="ADENYLYLSULFATASE HINT3"/>
    <property type="match status" value="1"/>
</dbReference>
<dbReference type="GO" id="GO:0006790">
    <property type="term" value="P:sulfur compound metabolic process"/>
    <property type="evidence" value="ECO:0000318"/>
    <property type="project" value="GO_Central"/>
</dbReference>
<dbReference type="InterPro" id="IPR036265">
    <property type="entry name" value="HIT-like_sf"/>
</dbReference>
<dbReference type="PANTHER" id="PTHR47670">
    <property type="entry name" value="ADENYLYLSULFATASE HINT3"/>
    <property type="match status" value="1"/>
</dbReference>